<gene>
    <name evidence="2" type="ORF">CLTHE_27660</name>
</gene>
<dbReference type="Proteomes" id="UP000191448">
    <property type="component" value="Unassembled WGS sequence"/>
</dbReference>
<sequence>MKSLKLLKKFDIIIIICLIILSFSPLFIFNIAYSKENKAKYINISVDGKIIETLDITKNGEHIINTPSGNNTISIKDGVVSMIEADCKDDVCVKTPAISKSFQSIICLPHKLIVEIRGKEENHSDDDMIFSH</sequence>
<protein>
    <submittedName>
        <fullName evidence="2">Uncharacterized protein</fullName>
    </submittedName>
</protein>
<evidence type="ECO:0000313" key="2">
    <source>
        <dbReference type="EMBL" id="OPX46545.1"/>
    </source>
</evidence>
<dbReference type="CDD" id="cd09911">
    <property type="entry name" value="Lin0431_like"/>
    <property type="match status" value="1"/>
</dbReference>
<evidence type="ECO:0000256" key="1">
    <source>
        <dbReference type="SAM" id="Phobius"/>
    </source>
</evidence>
<dbReference type="EMBL" id="LTAY01000081">
    <property type="protein sequence ID" value="OPX46545.1"/>
    <property type="molecule type" value="Genomic_DNA"/>
</dbReference>
<dbReference type="OrthoDB" id="47603at2"/>
<name>A0A1V4SSX1_9CLOT</name>
<evidence type="ECO:0000313" key="3">
    <source>
        <dbReference type="Proteomes" id="UP000191448"/>
    </source>
</evidence>
<dbReference type="InterPro" id="IPR038690">
    <property type="entry name" value="NusG_2_sf"/>
</dbReference>
<comment type="caution">
    <text evidence="2">The sequence shown here is derived from an EMBL/GenBank/DDBJ whole genome shotgun (WGS) entry which is preliminary data.</text>
</comment>
<keyword evidence="1" id="KW-0812">Transmembrane</keyword>
<keyword evidence="1" id="KW-1133">Transmembrane helix</keyword>
<dbReference type="RefSeq" id="WP_158082745.1">
    <property type="nucleotide sequence ID" value="NZ_LTAY01000081.1"/>
</dbReference>
<organism evidence="2 3">
    <name type="scientific">Clostridium thermobutyricum DSM 4928</name>
    <dbReference type="NCBI Taxonomy" id="1121339"/>
    <lineage>
        <taxon>Bacteria</taxon>
        <taxon>Bacillati</taxon>
        <taxon>Bacillota</taxon>
        <taxon>Clostridia</taxon>
        <taxon>Eubacteriales</taxon>
        <taxon>Clostridiaceae</taxon>
        <taxon>Clostridium</taxon>
    </lineage>
</organism>
<feature type="transmembrane region" description="Helical" evidence="1">
    <location>
        <begin position="12"/>
        <end position="33"/>
    </location>
</feature>
<keyword evidence="1" id="KW-0472">Membrane</keyword>
<proteinExistence type="predicted"/>
<dbReference type="AlphaFoldDB" id="A0A1V4SSX1"/>
<reference evidence="2 3" key="1">
    <citation type="submission" date="2016-02" db="EMBL/GenBank/DDBJ databases">
        <title>Genome sequence of Clostridium thermobutyricum DSM 4928.</title>
        <authorList>
            <person name="Poehlein A."/>
            <person name="Daniel R."/>
        </authorList>
    </citation>
    <scope>NUCLEOTIDE SEQUENCE [LARGE SCALE GENOMIC DNA]</scope>
    <source>
        <strain evidence="2 3">DSM 4928</strain>
    </source>
</reference>
<accession>A0A1V4SSX1</accession>
<dbReference type="Pfam" id="PF07009">
    <property type="entry name" value="NusG_II"/>
    <property type="match status" value="1"/>
</dbReference>
<dbReference type="Gene3D" id="2.60.320.10">
    <property type="entry name" value="N-utilization substance G protein NusG, insert domain"/>
    <property type="match status" value="1"/>
</dbReference>